<sequence length="120" mass="13028">MVKIYSKVFFPFTTTTSIDPHTHHPSSNPRNFSPQSKPSIFLSSSSSSPPPSLFIPSKISLPLSCSLSPSIPFYPLAQPSSSGPSQFAVAFSLSSVLIDNSVHPLILQRWLHLGVSESMQ</sequence>
<dbReference type="Proteomes" id="UP000249390">
    <property type="component" value="Unassembled WGS sequence"/>
</dbReference>
<gene>
    <name evidence="2" type="ORF">DM860_012715</name>
</gene>
<dbReference type="EMBL" id="NQVE01000156">
    <property type="protein sequence ID" value="RAL43574.1"/>
    <property type="molecule type" value="Genomic_DNA"/>
</dbReference>
<evidence type="ECO:0000313" key="2">
    <source>
        <dbReference type="EMBL" id="RAL43574.1"/>
    </source>
</evidence>
<feature type="compositionally biased region" description="Low complexity" evidence="1">
    <location>
        <begin position="33"/>
        <end position="47"/>
    </location>
</feature>
<comment type="caution">
    <text evidence="2">The sequence shown here is derived from an EMBL/GenBank/DDBJ whole genome shotgun (WGS) entry which is preliminary data.</text>
</comment>
<organism evidence="2 3">
    <name type="scientific">Cuscuta australis</name>
    <dbReference type="NCBI Taxonomy" id="267555"/>
    <lineage>
        <taxon>Eukaryota</taxon>
        <taxon>Viridiplantae</taxon>
        <taxon>Streptophyta</taxon>
        <taxon>Embryophyta</taxon>
        <taxon>Tracheophyta</taxon>
        <taxon>Spermatophyta</taxon>
        <taxon>Magnoliopsida</taxon>
        <taxon>eudicotyledons</taxon>
        <taxon>Gunneridae</taxon>
        <taxon>Pentapetalae</taxon>
        <taxon>asterids</taxon>
        <taxon>lamiids</taxon>
        <taxon>Solanales</taxon>
        <taxon>Convolvulaceae</taxon>
        <taxon>Cuscuteae</taxon>
        <taxon>Cuscuta</taxon>
        <taxon>Cuscuta subgen. Grammica</taxon>
        <taxon>Cuscuta sect. Cleistogrammica</taxon>
    </lineage>
</organism>
<keyword evidence="3" id="KW-1185">Reference proteome</keyword>
<evidence type="ECO:0000313" key="3">
    <source>
        <dbReference type="Proteomes" id="UP000249390"/>
    </source>
</evidence>
<protein>
    <submittedName>
        <fullName evidence="2">Uncharacterized protein</fullName>
    </submittedName>
</protein>
<dbReference type="AlphaFoldDB" id="A0A328DDE4"/>
<accession>A0A328DDE4</accession>
<reference evidence="2 3" key="1">
    <citation type="submission" date="2018-06" db="EMBL/GenBank/DDBJ databases">
        <title>The Genome of Cuscuta australis (Dodder) Provides Insight into the Evolution of Plant Parasitism.</title>
        <authorList>
            <person name="Liu H."/>
        </authorList>
    </citation>
    <scope>NUCLEOTIDE SEQUENCE [LARGE SCALE GENOMIC DNA]</scope>
    <source>
        <strain evidence="3">cv. Yunnan</strain>
        <tissue evidence="2">Vines</tissue>
    </source>
</reference>
<feature type="region of interest" description="Disordered" evidence="1">
    <location>
        <begin position="19"/>
        <end position="51"/>
    </location>
</feature>
<evidence type="ECO:0000256" key="1">
    <source>
        <dbReference type="SAM" id="MobiDB-lite"/>
    </source>
</evidence>
<feature type="compositionally biased region" description="Polar residues" evidence="1">
    <location>
        <begin position="19"/>
        <end position="32"/>
    </location>
</feature>
<proteinExistence type="predicted"/>
<name>A0A328DDE4_9ASTE</name>